<dbReference type="Proteomes" id="UP000270112">
    <property type="component" value="Unassembled WGS sequence"/>
</dbReference>
<sequence>MVTNDALHAALEDRAATYGLLARLFNREVDEALLEGLRALPFPADTGRPDLDEGARLMGAYLAAAHDDARTELAVDFARLFLVRKRSTRVACYPNESVHTSDERITMGDARDEVRALYLREGLKAADAARLGDDHIALELEFMQALAARSLACAPGDEADGGTKWRETLAAQAAFLDGHLLNWVPAFADLMADSAQTDFYRGLAAMLAAFLRDDRAFVEELRN</sequence>
<dbReference type="AlphaFoldDB" id="A0A3N0IV72"/>
<dbReference type="Pfam" id="PF02613">
    <property type="entry name" value="Nitrate_red_del"/>
    <property type="match status" value="1"/>
</dbReference>
<gene>
    <name evidence="2" type="ORF">C1876_15720</name>
    <name evidence="3" type="ORF">DMP09_12520</name>
</gene>
<evidence type="ECO:0000313" key="5">
    <source>
        <dbReference type="Proteomes" id="UP000270112"/>
    </source>
</evidence>
<reference evidence="5" key="2">
    <citation type="submission" date="2018-05" db="EMBL/GenBank/DDBJ databases">
        <title>Genome Sequencing of selected type strains of the family Eggerthellaceae.</title>
        <authorList>
            <person name="Danylec N."/>
            <person name="Stoll D.A."/>
            <person name="Doetsch A."/>
            <person name="Huch M."/>
        </authorList>
    </citation>
    <scope>NUCLEOTIDE SEQUENCE [LARGE SCALE GENOMIC DNA]</scope>
    <source>
        <strain evidence="5">DSM 16107</strain>
    </source>
</reference>
<dbReference type="InterPro" id="IPR020945">
    <property type="entry name" value="DMSO/NO3_reduct_chaperone"/>
</dbReference>
<evidence type="ECO:0000313" key="3">
    <source>
        <dbReference type="EMBL" id="RNM40845.1"/>
    </source>
</evidence>
<evidence type="ECO:0000256" key="1">
    <source>
        <dbReference type="ARBA" id="ARBA00023186"/>
    </source>
</evidence>
<evidence type="ECO:0000313" key="2">
    <source>
        <dbReference type="EMBL" id="RDB65463.1"/>
    </source>
</evidence>
<dbReference type="RefSeq" id="WP_114547666.1">
    <property type="nucleotide sequence ID" value="NZ_PPTT01000037.1"/>
</dbReference>
<dbReference type="Proteomes" id="UP000253817">
    <property type="component" value="Unassembled WGS sequence"/>
</dbReference>
<accession>A0A3N0IV72</accession>
<reference evidence="3" key="3">
    <citation type="journal article" date="2019" name="Microbiol. Resour. Announc.">
        <title>Draft Genome Sequences of Type Strains of Gordonibacter faecihominis, Paraeggerthella hongkongensis, Parvibacter caecicola,Slackia equolifaciens, Slackia faecicanis, and Slackia isoflavoniconvertens.</title>
        <authorList>
            <person name="Danylec N."/>
            <person name="Stoll D.A."/>
            <person name="Dotsch A."/>
            <person name="Huch M."/>
        </authorList>
    </citation>
    <scope>NUCLEOTIDE SEQUENCE</scope>
    <source>
        <strain evidence="3">DSM 16107</strain>
    </source>
</reference>
<dbReference type="SUPFAM" id="SSF89155">
    <property type="entry name" value="TorD-like"/>
    <property type="match status" value="1"/>
</dbReference>
<dbReference type="OrthoDB" id="3172435at2"/>
<evidence type="ECO:0000313" key="4">
    <source>
        <dbReference type="Proteomes" id="UP000253817"/>
    </source>
</evidence>
<dbReference type="PANTHER" id="PTHR34227">
    <property type="entry name" value="CHAPERONE PROTEIN YCDY"/>
    <property type="match status" value="1"/>
</dbReference>
<protein>
    <submittedName>
        <fullName evidence="3">Dehydrogenase</fullName>
    </submittedName>
</protein>
<organism evidence="3 5">
    <name type="scientific">Eggerthella sinensis</name>
    <dbReference type="NCBI Taxonomy" id="242230"/>
    <lineage>
        <taxon>Bacteria</taxon>
        <taxon>Bacillati</taxon>
        <taxon>Actinomycetota</taxon>
        <taxon>Coriobacteriia</taxon>
        <taxon>Eggerthellales</taxon>
        <taxon>Eggerthellaceae</taxon>
        <taxon>Eggerthella</taxon>
    </lineage>
</organism>
<reference evidence="2 4" key="1">
    <citation type="journal article" date="2018" name="Elife">
        <title>Discovery and characterization of a prevalent human gut bacterial enzyme sufficient for the inactivation of a family of plant toxins.</title>
        <authorList>
            <person name="Koppel N."/>
            <person name="Bisanz J.E."/>
            <person name="Pandelia M.E."/>
            <person name="Turnbaugh P.J."/>
            <person name="Balskus E.P."/>
        </authorList>
    </citation>
    <scope>NUCLEOTIDE SEQUENCE [LARGE SCALE GENOMIC DNA]</scope>
    <source>
        <strain evidence="2 4">DSM 16107</strain>
    </source>
</reference>
<dbReference type="InterPro" id="IPR050289">
    <property type="entry name" value="TorD/DmsD_chaperones"/>
</dbReference>
<keyword evidence="1" id="KW-0143">Chaperone</keyword>
<comment type="caution">
    <text evidence="3">The sequence shown here is derived from an EMBL/GenBank/DDBJ whole genome shotgun (WGS) entry which is preliminary data.</text>
</comment>
<keyword evidence="4" id="KW-1185">Reference proteome</keyword>
<proteinExistence type="predicted"/>
<dbReference type="EMBL" id="PPTT01000037">
    <property type="protein sequence ID" value="RDB65463.1"/>
    <property type="molecule type" value="Genomic_DNA"/>
</dbReference>
<name>A0A3N0IV72_9ACTN</name>
<dbReference type="EMBL" id="QICC01000061">
    <property type="protein sequence ID" value="RNM40845.1"/>
    <property type="molecule type" value="Genomic_DNA"/>
</dbReference>
<dbReference type="PANTHER" id="PTHR34227:SF1">
    <property type="entry name" value="DIMETHYL SULFOXIDE REDUCTASE CHAPERONE-RELATED"/>
    <property type="match status" value="1"/>
</dbReference>
<dbReference type="Gene3D" id="1.10.3480.10">
    <property type="entry name" value="TorD-like"/>
    <property type="match status" value="1"/>
</dbReference>
<dbReference type="InterPro" id="IPR036411">
    <property type="entry name" value="TorD-like_sf"/>
</dbReference>